<feature type="transmembrane region" description="Helical" evidence="2">
    <location>
        <begin position="91"/>
        <end position="111"/>
    </location>
</feature>
<sequence length="269" mass="28986">MQTYVPLNRYFSDMSPPPESADSASSKARPQADSRPLWLGLSPRMVLVVGMSISVLLSAVSLAIWLPWHDVESGPRFGLLQLTGVDREGGFPAWFSSGLLLACAASLGTVAEGVRRSGERRHWPWLLLAVAFTYLSMDEAVALHEQAIDPVQSALDLGGPFFYGWVVVAIPAVVVLGVVLLPFLRSLEPWTRRAFLVAGALYVGGALGLEMVEGLIAEAGGRGSTAMQIAVTVEELLEMVGLTIFLAAVNEHRRRYVERAHLLAVAPPG</sequence>
<keyword evidence="4" id="KW-1185">Reference proteome</keyword>
<keyword evidence="2" id="KW-0472">Membrane</keyword>
<dbReference type="Proteomes" id="UP000321181">
    <property type="component" value="Unassembled WGS sequence"/>
</dbReference>
<comment type="caution">
    <text evidence="3">The sequence shown here is derived from an EMBL/GenBank/DDBJ whole genome shotgun (WGS) entry which is preliminary data.</text>
</comment>
<evidence type="ECO:0000256" key="1">
    <source>
        <dbReference type="SAM" id="MobiDB-lite"/>
    </source>
</evidence>
<dbReference type="EMBL" id="BJYY01000001">
    <property type="protein sequence ID" value="GEO32608.1"/>
    <property type="molecule type" value="Genomic_DNA"/>
</dbReference>
<feature type="transmembrane region" description="Helical" evidence="2">
    <location>
        <begin position="162"/>
        <end position="183"/>
    </location>
</feature>
<keyword evidence="2" id="KW-1133">Transmembrane helix</keyword>
<accession>A0A512D7Z5</accession>
<evidence type="ECO:0000313" key="3">
    <source>
        <dbReference type="EMBL" id="GEO32608.1"/>
    </source>
</evidence>
<gene>
    <name evidence="3" type="ORF">CAE01nite_03330</name>
</gene>
<dbReference type="AlphaFoldDB" id="A0A512D7Z5"/>
<name>A0A512D7Z5_9CELL</name>
<feature type="transmembrane region" description="Helical" evidence="2">
    <location>
        <begin position="229"/>
        <end position="249"/>
    </location>
</feature>
<evidence type="ECO:0000313" key="4">
    <source>
        <dbReference type="Proteomes" id="UP000321181"/>
    </source>
</evidence>
<evidence type="ECO:0000256" key="2">
    <source>
        <dbReference type="SAM" id="Phobius"/>
    </source>
</evidence>
<feature type="transmembrane region" description="Helical" evidence="2">
    <location>
        <begin position="195"/>
        <end position="217"/>
    </location>
</feature>
<organism evidence="3 4">
    <name type="scientific">Cellulomonas aerilata</name>
    <dbReference type="NCBI Taxonomy" id="515326"/>
    <lineage>
        <taxon>Bacteria</taxon>
        <taxon>Bacillati</taxon>
        <taxon>Actinomycetota</taxon>
        <taxon>Actinomycetes</taxon>
        <taxon>Micrococcales</taxon>
        <taxon>Cellulomonadaceae</taxon>
        <taxon>Cellulomonas</taxon>
    </lineage>
</organism>
<reference evidence="3 4" key="1">
    <citation type="submission" date="2019-07" db="EMBL/GenBank/DDBJ databases">
        <title>Whole genome shotgun sequence of Cellulomonas aerilata NBRC 106308.</title>
        <authorList>
            <person name="Hosoyama A."/>
            <person name="Uohara A."/>
            <person name="Ohji S."/>
            <person name="Ichikawa N."/>
        </authorList>
    </citation>
    <scope>NUCLEOTIDE SEQUENCE [LARGE SCALE GENOMIC DNA]</scope>
    <source>
        <strain evidence="3 4">NBRC 106308</strain>
    </source>
</reference>
<feature type="transmembrane region" description="Helical" evidence="2">
    <location>
        <begin position="123"/>
        <end position="142"/>
    </location>
</feature>
<protein>
    <submittedName>
        <fullName evidence="3">Uncharacterized protein</fullName>
    </submittedName>
</protein>
<keyword evidence="2" id="KW-0812">Transmembrane</keyword>
<feature type="region of interest" description="Disordered" evidence="1">
    <location>
        <begin position="1"/>
        <end position="29"/>
    </location>
</feature>
<feature type="transmembrane region" description="Helical" evidence="2">
    <location>
        <begin position="45"/>
        <end position="68"/>
    </location>
</feature>
<proteinExistence type="predicted"/>